<accession>A0A6C2YUF2</accession>
<protein>
    <recommendedName>
        <fullName evidence="4">Tetratricopeptide repeat protein</fullName>
    </recommendedName>
</protein>
<keyword evidence="1" id="KW-0802">TPR repeat</keyword>
<dbReference type="InterPro" id="IPR011990">
    <property type="entry name" value="TPR-like_helical_dom_sf"/>
</dbReference>
<evidence type="ECO:0000256" key="1">
    <source>
        <dbReference type="PROSITE-ProRule" id="PRU00339"/>
    </source>
</evidence>
<organism evidence="2">
    <name type="scientific">Tuwongella immobilis</name>
    <dbReference type="NCBI Taxonomy" id="692036"/>
    <lineage>
        <taxon>Bacteria</taxon>
        <taxon>Pseudomonadati</taxon>
        <taxon>Planctomycetota</taxon>
        <taxon>Planctomycetia</taxon>
        <taxon>Gemmatales</taxon>
        <taxon>Gemmataceae</taxon>
        <taxon>Tuwongella</taxon>
    </lineage>
</organism>
<dbReference type="EMBL" id="LR586016">
    <property type="protein sequence ID" value="VIP04545.1"/>
    <property type="molecule type" value="Genomic_DNA"/>
</dbReference>
<evidence type="ECO:0008006" key="4">
    <source>
        <dbReference type="Google" id="ProtNLM"/>
    </source>
</evidence>
<feature type="repeat" description="TPR" evidence="1">
    <location>
        <begin position="842"/>
        <end position="875"/>
    </location>
</feature>
<proteinExistence type="predicted"/>
<dbReference type="InParanoid" id="A0A6C2YUF2"/>
<gene>
    <name evidence="2" type="ORF">GMBLW1_46480</name>
</gene>
<dbReference type="PANTHER" id="PTHR12558">
    <property type="entry name" value="CELL DIVISION CYCLE 16,23,27"/>
    <property type="match status" value="1"/>
</dbReference>
<dbReference type="EMBL" id="LR593887">
    <property type="protein sequence ID" value="VTS06451.1"/>
    <property type="molecule type" value="Genomic_DNA"/>
</dbReference>
<name>A0A6C2YUF2_9BACT</name>
<dbReference type="Proteomes" id="UP000464378">
    <property type="component" value="Chromosome"/>
</dbReference>
<dbReference type="InterPro" id="IPR019734">
    <property type="entry name" value="TPR_rpt"/>
</dbReference>
<keyword evidence="3" id="KW-1185">Reference proteome</keyword>
<evidence type="ECO:0000313" key="3">
    <source>
        <dbReference type="Proteomes" id="UP000464378"/>
    </source>
</evidence>
<reference evidence="2" key="1">
    <citation type="submission" date="2019-04" db="EMBL/GenBank/DDBJ databases">
        <authorList>
            <consortium name="Science for Life Laboratories"/>
        </authorList>
    </citation>
    <scope>NUCLEOTIDE SEQUENCE</scope>
    <source>
        <strain evidence="2">MBLW1</strain>
    </source>
</reference>
<dbReference type="Pfam" id="PF13181">
    <property type="entry name" value="TPR_8"/>
    <property type="match status" value="1"/>
</dbReference>
<dbReference type="KEGG" id="tim:GMBLW1_46480"/>
<dbReference type="PROSITE" id="PS50005">
    <property type="entry name" value="TPR"/>
    <property type="match status" value="2"/>
</dbReference>
<dbReference type="PANTHER" id="PTHR12558:SF13">
    <property type="entry name" value="CELL DIVISION CYCLE PROTEIN 27 HOMOLOG"/>
    <property type="match status" value="1"/>
</dbReference>
<sequence>MELASTDLATLRDLYNRGLYLQARRYAEAFGPLRDWSNPPARLMAGRLAIQLGASRLGRRLHLLAYRLSPNYPEAIYYYARYRLDRMGPLHAYTFMRQHSDWSDAGPEMRADWYGLHAYVAARLRDFDRAEIWLQRAEAENAGRAWLLIERSAVYELAERTEEALEAARETLKLVPYFRAGLQASAHLLHLLNRDAEALDLLQEGSDAIESSIVTAQLAAFQLDQRRYTDVRKSLARYRELAPMLESEGAKWLHAREVDVAYFLGEWGNAQTAAKQIDEPYYRELIERLQPLADQQLPLDSPIDGHPRRTEIKLAPEPLPSGQHPTASYHLKTLSRFWKPECPDPNLPESTPFEGVPESAERRWAESNGFIVREGKLSPEGAFAVLERGIPFFLTTVESGYPVPQLVVGCDRVRHSLLFADAAPKPPIEAPLRTLLERYIATGPRMLVMVPSEQAQLLDGITLDDEAEANRLHALQSALKQSNRDGAVAELDALRAANPTHRITLQAACVLARYDSHPVKIADAILTLSQAYPNEATYQLSHLAALRELGRREERIELLQSLADRNDVEPLLLQHYAQSISMDIRQQSTAKRALMRAIRKRGYAAGAYYLLARLMWEQRRFGEATELYRFAACLEDRDEQFAEGYFRAARAAERTPEAMRFLQNRFHRMKTKHLAPTRSLFFALAEQDEITAAFDILQQALRARPNDGETLLFAAEMKSNFDDLPSGRKLLEQARPHSPALVWHRAAARQCALEVNLGQAIAHWLAILAEEPLNVDAHTSLVRVKMEYEGRPAAIEYLRNLVKRYPHSYGVRQLLLDWLRGEPGTENEGIVQKLIDECPHDSWAHRELALYLAAQKRYEEALARMEKARELEPTSPLYFFSMGRILTQADRLNDAREIYREAIRRSVDHEMAVSELLQLARSQDEREQELQFIARELARQSHQGESLMTFFEKAYGTLETEELHSILNDLLDSHAHLWQVWSMMVRVLAMMERFEEASELVREAIERFPLVPRLWADQAAVRRSQEDPDGEIDSLRGALRINPSWSEAARELSELLEQQKQTEDAQLVLEQAIARAPFDPNNHGYLAELLWNNNDSETALERIARAVRLDPAYEWAWRTFMQWSDRLEVPEKQLELAREVTRLRPGDVNSWLSLARMLSEPSQFDESLHALDRAIALNPRLIEAYDLKAERLTEMGRFEEAKSAAQPDVFPAEDLPMVLRGRVAWVEAKRGNFSAAIPRMQALVAVEPNYYWGWQQLAEWQNETGRHAAYLEAASELVRLRPESPMALAMRGEARMQTGDRENGKADLRQAQQIAPGYPFPGMLLFDAYFADGDTSGARTTLAILQEHMGGPLVLARHIQLLAKEGDRDSALESLRDLCHQVADTAWPIQTAVNTLRAAGWSDDVEPILKQAVDGEEPFHPWVALLWVEGPAGSAAEIDVRLTVLQRAVAEHPRFLQGYDLLAETLARVARYDEALEACKPPAFGDPPPISLRGRAAWIEAQRGNRAEAIKQMRSLVQADSEYFWGWQQLARWYDANDSYKEYLEVAEQLVRIAPNEAISYGHRGEAKRGLNDKAGAKADFAKAFEIDPQYAFAGLRLLEEQLAENQLDDAEKTLGTLQQHADTAFAALATVQVATKRGDIPVAIDALRDLATSRDSSYMLLGKAIDTLQAAKADKAIDDMLGTLIDQGNVRPFVARFWAERRMPNDIPTLLARLPKLLEEGDAGEEVVSVLLSWFDGPEKAGELALLLQNHSESLQRNLDAWARVGDALVSTGNYTLAISWLSDWQKRTGVESWMLSPLVFSLRQAGRWEESQNTAIAALELPTELAYHDHGVWAAIEEALAGKPMPAKEHLERVELSRLSDEMRLLAEMAKLLIAVQLSPPTERRRILKLARPGLKEAIALISLKEDPSLVPTYRRFVARLGSDLGLFHGLLWRIRQAIAPDLKG</sequence>
<feature type="repeat" description="TPR" evidence="1">
    <location>
        <begin position="1148"/>
        <end position="1181"/>
    </location>
</feature>
<dbReference type="SMART" id="SM00028">
    <property type="entry name" value="TPR"/>
    <property type="match status" value="11"/>
</dbReference>
<dbReference type="RefSeq" id="WP_162659616.1">
    <property type="nucleotide sequence ID" value="NZ_LR593887.1"/>
</dbReference>
<dbReference type="SUPFAM" id="SSF48452">
    <property type="entry name" value="TPR-like"/>
    <property type="match status" value="6"/>
</dbReference>
<evidence type="ECO:0000313" key="2">
    <source>
        <dbReference type="EMBL" id="VIP04545.1"/>
    </source>
</evidence>
<dbReference type="Gene3D" id="1.25.40.10">
    <property type="entry name" value="Tetratricopeptide repeat domain"/>
    <property type="match status" value="6"/>
</dbReference>